<reference evidence="5 6" key="1">
    <citation type="journal article" date="2003" name="Genome Res.">
        <title>Tropheryma whipplei twist: a human pathogenic Actinobacteria with a reduced genome.</title>
        <authorList>
            <person name="Raoult D."/>
            <person name="Ogata H."/>
            <person name="Audic S."/>
            <person name="Robert C."/>
            <person name="Suhre K."/>
            <person name="Drancourt M."/>
            <person name="Claverie J.-M."/>
        </authorList>
    </citation>
    <scope>NUCLEOTIDE SEQUENCE [LARGE SCALE GENOMIC DNA]</scope>
    <source>
        <strain evidence="5 6">Twist</strain>
    </source>
</reference>
<evidence type="ECO:0000313" key="6">
    <source>
        <dbReference type="Proteomes" id="UP000002200"/>
    </source>
</evidence>
<dbReference type="Proteomes" id="UP000002200">
    <property type="component" value="Chromosome"/>
</dbReference>
<feature type="chain" id="PRO_5004299264" evidence="3">
    <location>
        <begin position="22"/>
        <end position="361"/>
    </location>
</feature>
<dbReference type="PANTHER" id="PTHR30036">
    <property type="entry name" value="D-XYLOSE-BINDING PERIPLASMIC PROTEIN"/>
    <property type="match status" value="1"/>
</dbReference>
<evidence type="ECO:0000256" key="2">
    <source>
        <dbReference type="ARBA" id="ARBA00022729"/>
    </source>
</evidence>
<gene>
    <name evidence="5" type="ordered locus">TWT_328</name>
</gene>
<dbReference type="STRING" id="203267.TWT_328"/>
<comment type="subcellular location">
    <subcellularLocation>
        <location evidence="1">Cell envelope</location>
    </subcellularLocation>
</comment>
<dbReference type="AlphaFoldDB" id="Q83MX9"/>
<dbReference type="InterPro" id="IPR028082">
    <property type="entry name" value="Peripla_BP_I"/>
</dbReference>
<organism evidence="5 6">
    <name type="scientific">Tropheryma whipplei (strain Twist)</name>
    <name type="common">Whipple's bacillus</name>
    <dbReference type="NCBI Taxonomy" id="203267"/>
    <lineage>
        <taxon>Bacteria</taxon>
        <taxon>Bacillati</taxon>
        <taxon>Actinomycetota</taxon>
        <taxon>Actinomycetes</taxon>
        <taxon>Micrococcales</taxon>
        <taxon>Tropherymataceae</taxon>
        <taxon>Tropheryma</taxon>
    </lineage>
</organism>
<evidence type="ECO:0000259" key="4">
    <source>
        <dbReference type="Pfam" id="PF13407"/>
    </source>
</evidence>
<dbReference type="PANTHER" id="PTHR30036:SF1">
    <property type="entry name" value="D-XYLOSE-BINDING PERIPLASMIC PROTEIN"/>
    <property type="match status" value="1"/>
</dbReference>
<evidence type="ECO:0000256" key="1">
    <source>
        <dbReference type="ARBA" id="ARBA00004196"/>
    </source>
</evidence>
<dbReference type="CDD" id="cd19994">
    <property type="entry name" value="PBP1_ChvE"/>
    <property type="match status" value="1"/>
</dbReference>
<dbReference type="InterPro" id="IPR025997">
    <property type="entry name" value="SBP_2_dom"/>
</dbReference>
<keyword evidence="6" id="KW-1185">Reference proteome</keyword>
<feature type="domain" description="Periplasmic binding protein" evidence="4">
    <location>
        <begin position="54"/>
        <end position="325"/>
    </location>
</feature>
<accession>Q83MX9</accession>
<sequence length="361" mass="38896">MKGFGMSISKGLFRAVLFTAAASLFLMSCLGGGRDESKTGGVSYTKGFPSDSLIGVAITKKTSQNQVDAGNFFEELLKDAGFKSKVVFANNGVSEQQSQIDNMIASGAKVIVVNAVDSSLLGPQLKRARQAGVIVFDYDRLLENTKDVDFYVTYNARTVGILQANALLQGLEKKKPGGPWNIELFAGSPDDSNSRIFFDSAMSVLNEKIKSGKLIVVSGQTDFAKAVTQDWSAENAQKRMDVLLSTYYNTKQLDGVLGPNDVLARAILRSVELAGKPVPVVVGQDAEEPSLKLIAAGKQYSTVAKSTRALVEATVKAIKQLADKKLPETNSKSNNGEVEIPTILLTPKIITKENLDTIYKK</sequence>
<proteinExistence type="predicted"/>
<dbReference type="Pfam" id="PF13407">
    <property type="entry name" value="Peripla_BP_4"/>
    <property type="match status" value="1"/>
</dbReference>
<evidence type="ECO:0000313" key="5">
    <source>
        <dbReference type="EMBL" id="AAO44425.1"/>
    </source>
</evidence>
<dbReference type="PROSITE" id="PS51257">
    <property type="entry name" value="PROKAR_LIPOPROTEIN"/>
    <property type="match status" value="1"/>
</dbReference>
<dbReference type="HOGENOM" id="CLU_037628_13_1_11"/>
<dbReference type="EMBL" id="AE014184">
    <property type="protein sequence ID" value="AAO44425.1"/>
    <property type="molecule type" value="Genomic_DNA"/>
</dbReference>
<feature type="signal peptide" evidence="3">
    <location>
        <begin position="1"/>
        <end position="21"/>
    </location>
</feature>
<name>Q83MX9_TROWT</name>
<dbReference type="SUPFAM" id="SSF53822">
    <property type="entry name" value="Periplasmic binding protein-like I"/>
    <property type="match status" value="1"/>
</dbReference>
<dbReference type="InterPro" id="IPR050555">
    <property type="entry name" value="Bact_Solute-Bind_Prot2"/>
</dbReference>
<dbReference type="Gene3D" id="3.40.50.2300">
    <property type="match status" value="2"/>
</dbReference>
<dbReference type="eggNOG" id="COG4213">
    <property type="taxonomic scope" value="Bacteria"/>
</dbReference>
<dbReference type="KEGG" id="twh:TWT_328"/>
<dbReference type="GO" id="GO:0030288">
    <property type="term" value="C:outer membrane-bounded periplasmic space"/>
    <property type="evidence" value="ECO:0007669"/>
    <property type="project" value="TreeGrafter"/>
</dbReference>
<dbReference type="GO" id="GO:0030246">
    <property type="term" value="F:carbohydrate binding"/>
    <property type="evidence" value="ECO:0007669"/>
    <property type="project" value="TreeGrafter"/>
</dbReference>
<keyword evidence="2 3" id="KW-0732">Signal</keyword>
<evidence type="ECO:0000256" key="3">
    <source>
        <dbReference type="SAM" id="SignalP"/>
    </source>
</evidence>
<protein>
    <submittedName>
        <fullName evidence="5">Sugar ABC transporter substrate-binding protein (L-arabinose/D-xylose)</fullName>
    </submittedName>
</protein>